<evidence type="ECO:0000256" key="1">
    <source>
        <dbReference type="SAM" id="Phobius"/>
    </source>
</evidence>
<evidence type="ECO:0000259" key="2">
    <source>
        <dbReference type="Pfam" id="PF09835"/>
    </source>
</evidence>
<dbReference type="AlphaFoldDB" id="A0A1M6JD32"/>
<dbReference type="NCBIfam" id="TIGR03545">
    <property type="entry name" value="TIGR03545 family protein"/>
    <property type="match status" value="1"/>
</dbReference>
<feature type="domain" description="DUF2062" evidence="2">
    <location>
        <begin position="7"/>
        <end position="138"/>
    </location>
</feature>
<evidence type="ECO:0000313" key="4">
    <source>
        <dbReference type="Proteomes" id="UP000184171"/>
    </source>
</evidence>
<organism evidence="3 4">
    <name type="scientific">Malonomonas rubra DSM 5091</name>
    <dbReference type="NCBI Taxonomy" id="1122189"/>
    <lineage>
        <taxon>Bacteria</taxon>
        <taxon>Pseudomonadati</taxon>
        <taxon>Thermodesulfobacteriota</taxon>
        <taxon>Desulfuromonadia</taxon>
        <taxon>Desulfuromonadales</taxon>
        <taxon>Geopsychrobacteraceae</taxon>
        <taxon>Malonomonas</taxon>
    </lineage>
</organism>
<dbReference type="OrthoDB" id="1524401at2"/>
<dbReference type="EMBL" id="FQZT01000008">
    <property type="protein sequence ID" value="SHJ44522.1"/>
    <property type="molecule type" value="Genomic_DNA"/>
</dbReference>
<keyword evidence="4" id="KW-1185">Reference proteome</keyword>
<feature type="transmembrane region" description="Helical" evidence="1">
    <location>
        <begin position="54"/>
        <end position="71"/>
    </location>
</feature>
<feature type="transmembrane region" description="Helical" evidence="1">
    <location>
        <begin position="20"/>
        <end position="47"/>
    </location>
</feature>
<dbReference type="RefSeq" id="WP_072908973.1">
    <property type="nucleotide sequence ID" value="NZ_FQZT01000008.1"/>
</dbReference>
<reference evidence="3 4" key="1">
    <citation type="submission" date="2016-11" db="EMBL/GenBank/DDBJ databases">
        <authorList>
            <person name="Jaros S."/>
            <person name="Januszkiewicz K."/>
            <person name="Wedrychowicz H."/>
        </authorList>
    </citation>
    <scope>NUCLEOTIDE SEQUENCE [LARGE SCALE GENOMIC DNA]</scope>
    <source>
        <strain evidence="3 4">DSM 5091</strain>
    </source>
</reference>
<feature type="transmembrane region" description="Helical" evidence="1">
    <location>
        <begin position="110"/>
        <end position="133"/>
    </location>
</feature>
<name>A0A1M6JD32_MALRU</name>
<keyword evidence="1" id="KW-1133">Transmembrane helix</keyword>
<dbReference type="Pfam" id="PF09835">
    <property type="entry name" value="DUF2062"/>
    <property type="match status" value="1"/>
</dbReference>
<sequence>MQFLLKLFRALNSAQTPWQVTLAITLGMIAGLTPISGIQSILILFLVFLLNIHLGLFFVASAVFAGVGYLFDPWFEQIGYAILSSEGLKGIWTTWYNSGLMRMTHFNNTLVAGSTVVALALAVPLYFALGWAINHYRTALSALLEKAPKLGLFGILKSTEKRDPLLRWWGAAIFVVLGGLVAFIAIVLVDPLAKWSLEAGGSALLQRDLRVGGVNVSFSEGSVTIDRLEIASEQEGVDAVSFDRAAIDIDLNALLLNRTHIEHITISGMGFETPATMKKDPAPPAKEKNANAGSGGFGLPSFELPTPESLLAKADLKIVTAYNQAQEEIKAIIAKWGEVAKGDDLSTAKLDELKNELDALKQNSKSKDPAQLIALAKDVKAFQEKVNTYKTRLETVKTDFSKDRKRIEELYALMRKASAEDFNKLKSAYDLSSGGAMNIIGAIFEDQIKTYIAQARRYYTMAEPYLQSEPKPPVPPRGEGRWMKYPLTQPDPDLWIAKMVVDGILKGQTFSAQVNDITDQQKQLGRPLTFTMNSDGPKVSKLVISGEDNRLGEPVTNRIRFASAGLPLEPMKFETLELGKSMLAFNGEVSLEGMKALAGASSLAFSDTVIDLKGEGKMMNLAAGILKGINAFKTNVDLGGTLLQPTVSVATDLDGKIAKGLGESFSKEALVYKQQLKSKLDGQMGDKLSTLKGTAGNLVDIEGLLGDRSKALTDLSGSAGSLGKTTGGSKIQKMFGF</sequence>
<dbReference type="InterPro" id="IPR018639">
    <property type="entry name" value="DUF2062"/>
</dbReference>
<accession>A0A1M6JD32</accession>
<dbReference type="STRING" id="1122189.SAMN02745165_02398"/>
<dbReference type="InterPro" id="IPR019935">
    <property type="entry name" value="CHP03546"/>
</dbReference>
<keyword evidence="1" id="KW-0472">Membrane</keyword>
<protein>
    <submittedName>
        <fullName evidence="3">TIGR03545 family protein/TIGR03546 family protein</fullName>
    </submittedName>
</protein>
<dbReference type="NCBIfam" id="TIGR03546">
    <property type="entry name" value="TIGR03546 family protein"/>
    <property type="match status" value="1"/>
</dbReference>
<feature type="transmembrane region" description="Helical" evidence="1">
    <location>
        <begin position="168"/>
        <end position="189"/>
    </location>
</feature>
<gene>
    <name evidence="3" type="ORF">SAMN02745165_02398</name>
</gene>
<dbReference type="Proteomes" id="UP000184171">
    <property type="component" value="Unassembled WGS sequence"/>
</dbReference>
<proteinExistence type="predicted"/>
<dbReference type="InterPro" id="IPR019934">
    <property type="entry name" value="CHP03545"/>
</dbReference>
<evidence type="ECO:0000313" key="3">
    <source>
        <dbReference type="EMBL" id="SHJ44522.1"/>
    </source>
</evidence>
<keyword evidence="1" id="KW-0812">Transmembrane</keyword>